<dbReference type="InterPro" id="IPR047641">
    <property type="entry name" value="ABC_transpr_MalK/UgpC-like"/>
</dbReference>
<evidence type="ECO:0000256" key="13">
    <source>
        <dbReference type="ARBA" id="ARBA00082626"/>
    </source>
</evidence>
<organism evidence="15 16">
    <name type="scientific">Corynebacterium doosanense CAU 212 = DSM 45436</name>
    <dbReference type="NCBI Taxonomy" id="558173"/>
    <lineage>
        <taxon>Bacteria</taxon>
        <taxon>Bacillati</taxon>
        <taxon>Actinomycetota</taxon>
        <taxon>Actinomycetes</taxon>
        <taxon>Mycobacteriales</taxon>
        <taxon>Corynebacteriaceae</taxon>
        <taxon>Corynebacterium</taxon>
    </lineage>
</organism>
<comment type="function">
    <text evidence="9">Part of the ABC transporter complex LpqY-SugA-SugB-SugC, which is highly specific for uptake of trehalose. Involved in the recycling of extracellular trehalose released from trehalose-containing molecules synthesized by M.tuberculosis. Trehalose uptake is essential for virulence. Responsible for energy coupling to the transport system.</text>
</comment>
<evidence type="ECO:0000256" key="4">
    <source>
        <dbReference type="ARBA" id="ARBA00022741"/>
    </source>
</evidence>
<comment type="subunit">
    <text evidence="10">Monomer. Homodimerizes in the presence of ATP. The complex is composed of two ATP-binding proteins (SugC), two transmembrane proteins (SugA and SugB) and a solute-binding protein (LpqY).</text>
</comment>
<accession>A0A097ID24</accession>
<dbReference type="GO" id="GO:0005524">
    <property type="term" value="F:ATP binding"/>
    <property type="evidence" value="ECO:0007669"/>
    <property type="project" value="UniProtKB-KW"/>
</dbReference>
<dbReference type="RefSeq" id="WP_018022995.1">
    <property type="nucleotide sequence ID" value="NZ_AQUX01000019.1"/>
</dbReference>
<dbReference type="InterPro" id="IPR027417">
    <property type="entry name" value="P-loop_NTPase"/>
</dbReference>
<dbReference type="Proteomes" id="UP000029914">
    <property type="component" value="Chromosome"/>
</dbReference>
<dbReference type="InterPro" id="IPR017871">
    <property type="entry name" value="ABC_transporter-like_CS"/>
</dbReference>
<dbReference type="Pfam" id="PF00005">
    <property type="entry name" value="ABC_tran"/>
    <property type="match status" value="1"/>
</dbReference>
<evidence type="ECO:0000313" key="15">
    <source>
        <dbReference type="EMBL" id="AIT60032.1"/>
    </source>
</evidence>
<evidence type="ECO:0000256" key="10">
    <source>
        <dbReference type="ARBA" id="ARBA00063658"/>
    </source>
</evidence>
<keyword evidence="6" id="KW-1278">Translocase</keyword>
<evidence type="ECO:0000256" key="11">
    <source>
        <dbReference type="ARBA" id="ARBA00072105"/>
    </source>
</evidence>
<dbReference type="InterPro" id="IPR013611">
    <property type="entry name" value="Transp-assoc_OB_typ2"/>
</dbReference>
<evidence type="ECO:0000256" key="8">
    <source>
        <dbReference type="ARBA" id="ARBA00050305"/>
    </source>
</evidence>
<dbReference type="PANTHER" id="PTHR43875">
    <property type="entry name" value="MALTODEXTRIN IMPORT ATP-BINDING PROTEIN MSMX"/>
    <property type="match status" value="1"/>
</dbReference>
<gene>
    <name evidence="15" type="ORF">CDOO_00965</name>
</gene>
<comment type="subcellular location">
    <subcellularLocation>
        <location evidence="1">Cell inner membrane</location>
        <topology evidence="1">Peripheral membrane protein</topology>
        <orientation evidence="1">Cytoplasmic side</orientation>
    </subcellularLocation>
</comment>
<evidence type="ECO:0000256" key="1">
    <source>
        <dbReference type="ARBA" id="ARBA00004515"/>
    </source>
</evidence>
<dbReference type="GO" id="GO:0055052">
    <property type="term" value="C:ATP-binding cassette (ABC) transporter complex, substrate-binding subunit-containing"/>
    <property type="evidence" value="ECO:0007669"/>
    <property type="project" value="TreeGrafter"/>
</dbReference>
<dbReference type="STRING" id="558173.CDOO_00965"/>
<dbReference type="PROSITE" id="PS00211">
    <property type="entry name" value="ABC_TRANSPORTER_1"/>
    <property type="match status" value="1"/>
</dbReference>
<dbReference type="InterPro" id="IPR003439">
    <property type="entry name" value="ABC_transporter-like_ATP-bd"/>
</dbReference>
<dbReference type="SUPFAM" id="SSF52540">
    <property type="entry name" value="P-loop containing nucleoside triphosphate hydrolases"/>
    <property type="match status" value="1"/>
</dbReference>
<dbReference type="PANTHER" id="PTHR43875:SF15">
    <property type="entry name" value="TREHALOSE IMPORT ATP-BINDING PROTEIN SUGC"/>
    <property type="match status" value="1"/>
</dbReference>
<dbReference type="Gene3D" id="2.40.50.140">
    <property type="entry name" value="Nucleic acid-binding proteins"/>
    <property type="match status" value="1"/>
</dbReference>
<protein>
    <recommendedName>
        <fullName evidence="11">Trehalose import ATP-binding protein SugC</fullName>
    </recommendedName>
    <alternativeName>
        <fullName evidence="13">Nucleotide-binding domain of SugABC transporter</fullName>
    </alternativeName>
    <alternativeName>
        <fullName evidence="12">SugABC transporter ATPase SugC</fullName>
    </alternativeName>
</protein>
<evidence type="ECO:0000256" key="12">
    <source>
        <dbReference type="ARBA" id="ARBA00080647"/>
    </source>
</evidence>
<keyword evidence="16" id="KW-1185">Reference proteome</keyword>
<dbReference type="eggNOG" id="COG3842">
    <property type="taxonomic scope" value="Bacteria"/>
</dbReference>
<evidence type="ECO:0000259" key="14">
    <source>
        <dbReference type="PROSITE" id="PS50893"/>
    </source>
</evidence>
<comment type="catalytic activity">
    <reaction evidence="8">
        <text>alpha,alpha-trehalose(out) + ATP + H2O = alpha,alpha-trehalose(in) + ADP + phosphate + H(+)</text>
        <dbReference type="Rhea" id="RHEA:75203"/>
        <dbReference type="ChEBI" id="CHEBI:15377"/>
        <dbReference type="ChEBI" id="CHEBI:15378"/>
        <dbReference type="ChEBI" id="CHEBI:16551"/>
        <dbReference type="ChEBI" id="CHEBI:30616"/>
        <dbReference type="ChEBI" id="CHEBI:43474"/>
        <dbReference type="ChEBI" id="CHEBI:456216"/>
    </reaction>
</comment>
<keyword evidence="4" id="KW-0547">Nucleotide-binding</keyword>
<dbReference type="FunFam" id="3.40.50.300:FF:000042">
    <property type="entry name" value="Maltose/maltodextrin ABC transporter, ATP-binding protein"/>
    <property type="match status" value="1"/>
</dbReference>
<reference evidence="15 16" key="1">
    <citation type="submission" date="2013-09" db="EMBL/GenBank/DDBJ databases">
        <title>Complete genome sequence of Corynebacterium doosanense CAU 212(T) (=DSM 45436(T)), isolated from activated sludge.</title>
        <authorList>
            <person name="Schaffert L."/>
            <person name="Albersmeier A."/>
            <person name="Kalinowski J."/>
            <person name="Ruckert C."/>
        </authorList>
    </citation>
    <scope>NUCLEOTIDE SEQUENCE [LARGE SCALE GENOMIC DNA]</scope>
    <source>
        <strain evidence="15 16">CAU 212</strain>
    </source>
</reference>
<keyword evidence="2" id="KW-0813">Transport</keyword>
<evidence type="ECO:0000256" key="2">
    <source>
        <dbReference type="ARBA" id="ARBA00022448"/>
    </source>
</evidence>
<dbReference type="InterPro" id="IPR008995">
    <property type="entry name" value="Mo/tungstate-bd_C_term_dom"/>
</dbReference>
<dbReference type="Gene3D" id="2.40.50.100">
    <property type="match status" value="1"/>
</dbReference>
<dbReference type="SUPFAM" id="SSF50331">
    <property type="entry name" value="MOP-like"/>
    <property type="match status" value="1"/>
</dbReference>
<keyword evidence="3" id="KW-1003">Cell membrane</keyword>
<dbReference type="InterPro" id="IPR012340">
    <property type="entry name" value="NA-bd_OB-fold"/>
</dbReference>
<keyword evidence="7" id="KW-0472">Membrane</keyword>
<dbReference type="GO" id="GO:0140359">
    <property type="term" value="F:ABC-type transporter activity"/>
    <property type="evidence" value="ECO:0007669"/>
    <property type="project" value="InterPro"/>
</dbReference>
<dbReference type="GO" id="GO:0016887">
    <property type="term" value="F:ATP hydrolysis activity"/>
    <property type="evidence" value="ECO:0007669"/>
    <property type="project" value="InterPro"/>
</dbReference>
<dbReference type="PROSITE" id="PS50893">
    <property type="entry name" value="ABC_TRANSPORTER_2"/>
    <property type="match status" value="1"/>
</dbReference>
<dbReference type="GO" id="GO:0008643">
    <property type="term" value="P:carbohydrate transport"/>
    <property type="evidence" value="ECO:0007669"/>
    <property type="project" value="InterPro"/>
</dbReference>
<evidence type="ECO:0000256" key="6">
    <source>
        <dbReference type="ARBA" id="ARBA00022967"/>
    </source>
</evidence>
<dbReference type="CDD" id="cd03301">
    <property type="entry name" value="ABC_MalK_N"/>
    <property type="match status" value="1"/>
</dbReference>
<dbReference type="SMART" id="SM00382">
    <property type="entry name" value="AAA"/>
    <property type="match status" value="1"/>
</dbReference>
<dbReference type="Pfam" id="PF08402">
    <property type="entry name" value="TOBE_2"/>
    <property type="match status" value="1"/>
</dbReference>
<dbReference type="HOGENOM" id="CLU_000604_1_1_11"/>
<dbReference type="Gene3D" id="3.40.50.300">
    <property type="entry name" value="P-loop containing nucleotide triphosphate hydrolases"/>
    <property type="match status" value="1"/>
</dbReference>
<evidence type="ECO:0000256" key="5">
    <source>
        <dbReference type="ARBA" id="ARBA00022840"/>
    </source>
</evidence>
<evidence type="ECO:0000256" key="3">
    <source>
        <dbReference type="ARBA" id="ARBA00022475"/>
    </source>
</evidence>
<dbReference type="EMBL" id="CP006764">
    <property type="protein sequence ID" value="AIT60032.1"/>
    <property type="molecule type" value="Genomic_DNA"/>
</dbReference>
<evidence type="ECO:0000313" key="16">
    <source>
        <dbReference type="Proteomes" id="UP000029914"/>
    </source>
</evidence>
<keyword evidence="5 15" id="KW-0067">ATP-binding</keyword>
<name>A0A097ID24_9CORY</name>
<dbReference type="InterPro" id="IPR003593">
    <property type="entry name" value="AAA+_ATPase"/>
</dbReference>
<feature type="domain" description="ABC transporter" evidence="14">
    <location>
        <begin position="4"/>
        <end position="234"/>
    </location>
</feature>
<dbReference type="InterPro" id="IPR015855">
    <property type="entry name" value="ABC_transpr_MalK-like"/>
</dbReference>
<dbReference type="NCBIfam" id="NF008653">
    <property type="entry name" value="PRK11650.1"/>
    <property type="match status" value="1"/>
</dbReference>
<proteinExistence type="predicted"/>
<dbReference type="AlphaFoldDB" id="A0A097ID24"/>
<evidence type="ECO:0000256" key="7">
    <source>
        <dbReference type="ARBA" id="ARBA00023136"/>
    </source>
</evidence>
<dbReference type="OrthoDB" id="9802264at2"/>
<sequence length="380" mass="40987">MGTIQLSGIGRSFKSTAAVRDIDLTIDDGDFVVLLGPSGCGKTTLLRMIAGLLEPTTGRIRLDGDDITELPSKKRDLAMVFQSYALYPHLSVRKNLGFPLRVQKLGKAEIERRVQDVADSLEIGHLLDRKPKELSGGQRQRVAVGRALVRDPKAFLMDEPLSNLDAKLRTQTRHELTALHRKLGATFVYVTHDQVEAMTMATKIVVLNAGAIEQFGTPEEVYDRPESVFVAGFLGSPAMNLLEAQIVALGSTVSVSGDGLAGDLWPGMTPDLDVVLGIRPEQLHIADSATSRTGVLLVGAVDIVENLGGEQIVTCVVGGSRVHMRTSRDVEVAVGDQVTLHAAAEHVHVFERSSGRRMDWVPDDATASVADPVAEPVLTH</sequence>
<dbReference type="KEGG" id="cdo:CDOO_00965"/>
<evidence type="ECO:0000256" key="9">
    <source>
        <dbReference type="ARBA" id="ARBA00056091"/>
    </source>
</evidence>